<dbReference type="Proteomes" id="UP000805841">
    <property type="component" value="Unassembled WGS sequence"/>
</dbReference>
<keyword evidence="1" id="KW-0479">Metal-binding</keyword>
<dbReference type="EMBL" id="JAAOCA010000013">
    <property type="protein sequence ID" value="MBD1599431.1"/>
    <property type="molecule type" value="Genomic_DNA"/>
</dbReference>
<dbReference type="PANTHER" id="PTHR20883:SF19">
    <property type="entry name" value="MULTIFUNCTIONAL DIOXYGENASE AUSE"/>
    <property type="match status" value="1"/>
</dbReference>
<evidence type="ECO:0000256" key="1">
    <source>
        <dbReference type="ARBA" id="ARBA00022723"/>
    </source>
</evidence>
<dbReference type="Pfam" id="PF05721">
    <property type="entry name" value="PhyH"/>
    <property type="match status" value="1"/>
</dbReference>
<evidence type="ECO:0000313" key="5">
    <source>
        <dbReference type="Proteomes" id="UP000805841"/>
    </source>
</evidence>
<keyword evidence="3" id="KW-0408">Iron</keyword>
<keyword evidence="5" id="KW-1185">Reference proteome</keyword>
<dbReference type="RefSeq" id="WP_190420797.1">
    <property type="nucleotide sequence ID" value="NZ_JAAOCA010000013.1"/>
</dbReference>
<comment type="caution">
    <text evidence="4">The sequence shown here is derived from an EMBL/GenBank/DDBJ whole genome shotgun (WGS) entry which is preliminary data.</text>
</comment>
<organism evidence="4 5">
    <name type="scientific">Pseudomonas typographi</name>
    <dbReference type="NCBI Taxonomy" id="2715964"/>
    <lineage>
        <taxon>Bacteria</taxon>
        <taxon>Pseudomonadati</taxon>
        <taxon>Pseudomonadota</taxon>
        <taxon>Gammaproteobacteria</taxon>
        <taxon>Pseudomonadales</taxon>
        <taxon>Pseudomonadaceae</taxon>
        <taxon>Pseudomonas</taxon>
    </lineage>
</organism>
<dbReference type="Gene3D" id="2.60.120.620">
    <property type="entry name" value="q2cbj1_9rhob like domain"/>
    <property type="match status" value="1"/>
</dbReference>
<dbReference type="SUPFAM" id="SSF51197">
    <property type="entry name" value="Clavaminate synthase-like"/>
    <property type="match status" value="1"/>
</dbReference>
<reference evidence="4 5" key="1">
    <citation type="journal article" date="2020" name="Insects">
        <title>Bacteria Belonging to Pseudomonas typographi sp. nov. from the Bark Beetle Ips typographus Have Genomic Potential to Aid in the Host Ecology.</title>
        <authorList>
            <person name="Peral-Aranega E."/>
            <person name="Saati-Santamaria Z."/>
            <person name="Kolarik M."/>
            <person name="Rivas R."/>
            <person name="Garcia-Fraile P."/>
        </authorList>
    </citation>
    <scope>NUCLEOTIDE SEQUENCE [LARGE SCALE GENOMIC DNA]</scope>
    <source>
        <strain evidence="4 5">CA3A</strain>
    </source>
</reference>
<accession>A0ABR7Z1Q8</accession>
<evidence type="ECO:0000256" key="2">
    <source>
        <dbReference type="ARBA" id="ARBA00023002"/>
    </source>
</evidence>
<sequence length="292" mass="32220">MLVRLPNTATSEQITAALKEHGYVIVEDLVPASVMDAIEAEMAPHIKQSPYGSDGFLGGLTQRTGAMISRSPTSRNLVMNPVVLGAAKQHLAHASTFQLHLTQVITVHPGSPAQILHRDELAWDFFPFPHDYEVQCNLLWAMTDYTEENGATRIVPGSHRAGTKEKYSPEAGIPAVMKRGSALFYTGKIYHGAGENRSGTVRQAINITYAVGWVRQEENQYLSTPLEQAKTLPDDLLKVMGYQCGCFAIGYVRDFEDPLAVLRGQDERVTAGFSVVRDTQNKDAANYRELVK</sequence>
<dbReference type="GO" id="GO:0051213">
    <property type="term" value="F:dioxygenase activity"/>
    <property type="evidence" value="ECO:0007669"/>
    <property type="project" value="UniProtKB-KW"/>
</dbReference>
<proteinExistence type="predicted"/>
<gene>
    <name evidence="4" type="ORF">HAQ05_12035</name>
</gene>
<dbReference type="InterPro" id="IPR008775">
    <property type="entry name" value="Phytyl_CoA_dOase-like"/>
</dbReference>
<evidence type="ECO:0000256" key="3">
    <source>
        <dbReference type="ARBA" id="ARBA00023004"/>
    </source>
</evidence>
<keyword evidence="2" id="KW-0560">Oxidoreductase</keyword>
<keyword evidence="4" id="KW-0223">Dioxygenase</keyword>
<evidence type="ECO:0000313" key="4">
    <source>
        <dbReference type="EMBL" id="MBD1599431.1"/>
    </source>
</evidence>
<protein>
    <submittedName>
        <fullName evidence="4">Phytanoyl-CoA dioxygenase family protein</fullName>
    </submittedName>
</protein>
<dbReference type="PANTHER" id="PTHR20883">
    <property type="entry name" value="PHYTANOYL-COA DIOXYGENASE DOMAIN CONTAINING 1"/>
    <property type="match status" value="1"/>
</dbReference>
<name>A0ABR7Z1Q8_9PSED</name>